<feature type="region of interest" description="Disordered" evidence="3">
    <location>
        <begin position="434"/>
        <end position="509"/>
    </location>
</feature>
<dbReference type="GO" id="GO:0003682">
    <property type="term" value="F:chromatin binding"/>
    <property type="evidence" value="ECO:0007669"/>
    <property type="project" value="TreeGrafter"/>
</dbReference>
<sequence>MAPDAAYWEASEACVECGGTDYSEGYSPRTLIFCDCCLDRGVHVECWHKRSGEQLTEERLASPAFQWCCGEGCCRVSERMVELTGVKRPLTDPAEGSEYTVELVRWSQRVGSEKKKVDAAKNIFNSAFAPLKMGNGRNLIDMVCEAFETPDDEVQASGGGGGHEEEDRPENFNFSSFRVLLLRKRGTVVSAATVRAFGSRFCEARAELESMLLGMGVEWVIVPAMKGVLTMWTSHFGYSQLSPGEVEVLEERIVMPDPSSAVLVRKQVQALDTKKARAAPVKIGRSVRFGNISYAESEVDEEGSSEGEGGGGRLKKGGRGGKRRRRSTQKNPDSEDEYAASEEEEEEEEGEDSDDGLVDEAEAEAEEGAGGEEDEAGLCASCATRRSESWFSNAAGESLCVSCTEAEGLPQLCQTCGEAGASKRRKTGLMECNPCSSYRSRHKGETRPAHLWPKNKKRGGSKGGEQAGTQATPRPTTPASRAGAGRGPAAPAACRAATGAAPRAPQHARELQATRASLRAISELALTRREVQAQAAMVAMAEAGHTLLLELTVANELGGQLLHLVRAADQQQAEMQHAYEQRLQGATADKQQAEGLFVQRQDSFESAARAAQEATEQVAVLRAQLAASEAALAAGRAAATEQAAELAALRAQVAAHAQQCID</sequence>
<dbReference type="GO" id="GO:0008270">
    <property type="term" value="F:zinc ion binding"/>
    <property type="evidence" value="ECO:0007669"/>
    <property type="project" value="UniProtKB-KW"/>
</dbReference>
<evidence type="ECO:0000313" key="6">
    <source>
        <dbReference type="Proteomes" id="UP000239649"/>
    </source>
</evidence>
<proteinExistence type="predicted"/>
<feature type="compositionally biased region" description="Acidic residues" evidence="3">
    <location>
        <begin position="334"/>
        <end position="357"/>
    </location>
</feature>
<dbReference type="GO" id="GO:0045944">
    <property type="term" value="P:positive regulation of transcription by RNA polymerase II"/>
    <property type="evidence" value="ECO:0007669"/>
    <property type="project" value="TreeGrafter"/>
</dbReference>
<accession>A0A2P6VPV6</accession>
<comment type="caution">
    <text evidence="5">The sequence shown here is derived from an EMBL/GenBank/DDBJ whole genome shotgun (WGS) entry which is preliminary data.</text>
</comment>
<keyword evidence="1" id="KW-0862">Zinc</keyword>
<keyword evidence="1" id="KW-0863">Zinc-finger</keyword>
<evidence type="ECO:0000256" key="2">
    <source>
        <dbReference type="SAM" id="Coils"/>
    </source>
</evidence>
<keyword evidence="6" id="KW-1185">Reference proteome</keyword>
<reference evidence="5 6" key="1">
    <citation type="journal article" date="2018" name="Plant J.">
        <title>Genome sequences of Chlorella sorokiniana UTEX 1602 and Micractinium conductrix SAG 241.80: implications to maltose excretion by a green alga.</title>
        <authorList>
            <person name="Arriola M.B."/>
            <person name="Velmurugan N."/>
            <person name="Zhang Y."/>
            <person name="Plunkett M.H."/>
            <person name="Hondzo H."/>
            <person name="Barney B.M."/>
        </authorList>
    </citation>
    <scope>NUCLEOTIDE SEQUENCE [LARGE SCALE GENOMIC DNA]</scope>
    <source>
        <strain evidence="5 6">SAG 241.80</strain>
    </source>
</reference>
<dbReference type="PANTHER" id="PTHR47025">
    <property type="entry name" value="AUTOIMMUNE REGULATOR"/>
    <property type="match status" value="1"/>
</dbReference>
<dbReference type="AlphaFoldDB" id="A0A2P6VPV6"/>
<feature type="compositionally biased region" description="Low complexity" evidence="3">
    <location>
        <begin position="478"/>
        <end position="505"/>
    </location>
</feature>
<dbReference type="PANTHER" id="PTHR47025:SF2">
    <property type="entry name" value="AUTOIMMUNE REGULATOR"/>
    <property type="match status" value="1"/>
</dbReference>
<evidence type="ECO:0000313" key="5">
    <source>
        <dbReference type="EMBL" id="PSC76121.1"/>
    </source>
</evidence>
<organism evidence="5 6">
    <name type="scientific">Micractinium conductrix</name>
    <dbReference type="NCBI Taxonomy" id="554055"/>
    <lineage>
        <taxon>Eukaryota</taxon>
        <taxon>Viridiplantae</taxon>
        <taxon>Chlorophyta</taxon>
        <taxon>core chlorophytes</taxon>
        <taxon>Trebouxiophyceae</taxon>
        <taxon>Chlorellales</taxon>
        <taxon>Chlorellaceae</taxon>
        <taxon>Chlorella clade</taxon>
        <taxon>Micractinium</taxon>
    </lineage>
</organism>
<feature type="coiled-coil region" evidence="2">
    <location>
        <begin position="604"/>
        <end position="631"/>
    </location>
</feature>
<evidence type="ECO:0000256" key="1">
    <source>
        <dbReference type="PROSITE-ProRule" id="PRU00094"/>
    </source>
</evidence>
<feature type="compositionally biased region" description="Basic residues" evidence="3">
    <location>
        <begin position="313"/>
        <end position="328"/>
    </location>
</feature>
<keyword evidence="2" id="KW-0175">Coiled coil</keyword>
<dbReference type="GO" id="GO:0005634">
    <property type="term" value="C:nucleus"/>
    <property type="evidence" value="ECO:0007669"/>
    <property type="project" value="TreeGrafter"/>
</dbReference>
<dbReference type="GO" id="GO:0042393">
    <property type="term" value="F:histone binding"/>
    <property type="evidence" value="ECO:0007669"/>
    <property type="project" value="TreeGrafter"/>
</dbReference>
<dbReference type="Proteomes" id="UP000239649">
    <property type="component" value="Unassembled WGS sequence"/>
</dbReference>
<feature type="region of interest" description="Disordered" evidence="3">
    <location>
        <begin position="296"/>
        <end position="357"/>
    </location>
</feature>
<protein>
    <submittedName>
        <fullName evidence="5">PHD finger family</fullName>
    </submittedName>
</protein>
<dbReference type="InterPro" id="IPR000679">
    <property type="entry name" value="Znf_GATA"/>
</dbReference>
<gene>
    <name evidence="5" type="primary">g777</name>
    <name evidence="5" type="ORF">C2E20_0777</name>
</gene>
<evidence type="ECO:0000256" key="3">
    <source>
        <dbReference type="SAM" id="MobiDB-lite"/>
    </source>
</evidence>
<evidence type="ECO:0000259" key="4">
    <source>
        <dbReference type="PROSITE" id="PS50114"/>
    </source>
</evidence>
<dbReference type="STRING" id="554055.A0A2P6VPV6"/>
<name>A0A2P6VPV6_9CHLO</name>
<keyword evidence="1" id="KW-0479">Metal-binding</keyword>
<dbReference type="OrthoDB" id="429143at2759"/>
<feature type="domain" description="GATA-type" evidence="4">
    <location>
        <begin position="373"/>
        <end position="403"/>
    </location>
</feature>
<dbReference type="GO" id="GO:0000977">
    <property type="term" value="F:RNA polymerase II transcription regulatory region sequence-specific DNA binding"/>
    <property type="evidence" value="ECO:0007669"/>
    <property type="project" value="TreeGrafter"/>
</dbReference>
<dbReference type="PROSITE" id="PS50114">
    <property type="entry name" value="GATA_ZN_FINGER_2"/>
    <property type="match status" value="1"/>
</dbReference>
<dbReference type="EMBL" id="LHPF02000001">
    <property type="protein sequence ID" value="PSC76121.1"/>
    <property type="molecule type" value="Genomic_DNA"/>
</dbReference>